<dbReference type="Proteomes" id="UP000053611">
    <property type="component" value="Unassembled WGS sequence"/>
</dbReference>
<feature type="compositionally biased region" description="Basic and acidic residues" evidence="1">
    <location>
        <begin position="734"/>
        <end position="743"/>
    </location>
</feature>
<keyword evidence="2" id="KW-0812">Transmembrane</keyword>
<dbReference type="AlphaFoldDB" id="A0A0J0XPR1"/>
<feature type="domain" description="Glycosyl transferase CAP10" evidence="3">
    <location>
        <begin position="368"/>
        <end position="658"/>
    </location>
</feature>
<evidence type="ECO:0000313" key="4">
    <source>
        <dbReference type="EMBL" id="KLT43057.1"/>
    </source>
</evidence>
<feature type="transmembrane region" description="Helical" evidence="2">
    <location>
        <begin position="70"/>
        <end position="89"/>
    </location>
</feature>
<dbReference type="EMBL" id="KQ087198">
    <property type="protein sequence ID" value="KLT43057.1"/>
    <property type="molecule type" value="Genomic_DNA"/>
</dbReference>
<dbReference type="PANTHER" id="PTHR12203">
    <property type="entry name" value="KDEL LYS-ASP-GLU-LEU CONTAINING - RELATED"/>
    <property type="match status" value="1"/>
</dbReference>
<evidence type="ECO:0000313" key="5">
    <source>
        <dbReference type="Proteomes" id="UP000053611"/>
    </source>
</evidence>
<dbReference type="Pfam" id="PF05686">
    <property type="entry name" value="Glyco_transf_90"/>
    <property type="match status" value="1"/>
</dbReference>
<dbReference type="SMART" id="SM00672">
    <property type="entry name" value="CAP10"/>
    <property type="match status" value="1"/>
</dbReference>
<proteinExistence type="predicted"/>
<accession>A0A0J0XPR1</accession>
<evidence type="ECO:0000259" key="3">
    <source>
        <dbReference type="SMART" id="SM00672"/>
    </source>
</evidence>
<dbReference type="PANTHER" id="PTHR12203:SF118">
    <property type="entry name" value="BETA-1,2-XYLOSYLTRANSFERASE 1"/>
    <property type="match status" value="1"/>
</dbReference>
<dbReference type="GeneID" id="28983489"/>
<dbReference type="InterPro" id="IPR051091">
    <property type="entry name" value="O-Glucosyltr/Glycosyltrsf_90"/>
</dbReference>
<dbReference type="OrthoDB" id="541052at2759"/>
<reference evidence="4 5" key="1">
    <citation type="submission" date="2015-03" db="EMBL/GenBank/DDBJ databases">
        <title>Genomics and transcriptomics of the oil-accumulating basidiomycete yeast T. oleaginosus allow insights into substrate utilization and the diverse evolutionary trajectories of mating systems in fungi.</title>
        <authorList>
            <consortium name="DOE Joint Genome Institute"/>
            <person name="Kourist R."/>
            <person name="Kracht O."/>
            <person name="Bracharz F."/>
            <person name="Lipzen A."/>
            <person name="Nolan M."/>
            <person name="Ohm R."/>
            <person name="Grigoriev I."/>
            <person name="Sun S."/>
            <person name="Heitman J."/>
            <person name="Bruck T."/>
            <person name="Nowrousian M."/>
        </authorList>
    </citation>
    <scope>NUCLEOTIDE SEQUENCE [LARGE SCALE GENOMIC DNA]</scope>
    <source>
        <strain evidence="4 5">IBC0246</strain>
    </source>
</reference>
<keyword evidence="5" id="KW-1185">Reference proteome</keyword>
<name>A0A0J0XPR1_9TREE</name>
<evidence type="ECO:0000256" key="1">
    <source>
        <dbReference type="SAM" id="MobiDB-lite"/>
    </source>
</evidence>
<feature type="region of interest" description="Disordered" evidence="1">
    <location>
        <begin position="664"/>
        <end position="743"/>
    </location>
</feature>
<evidence type="ECO:0000256" key="2">
    <source>
        <dbReference type="SAM" id="Phobius"/>
    </source>
</evidence>
<keyword evidence="2" id="KW-0472">Membrane</keyword>
<feature type="compositionally biased region" description="Acidic residues" evidence="1">
    <location>
        <begin position="670"/>
        <end position="690"/>
    </location>
</feature>
<organism evidence="4 5">
    <name type="scientific">Cutaneotrichosporon oleaginosum</name>
    <dbReference type="NCBI Taxonomy" id="879819"/>
    <lineage>
        <taxon>Eukaryota</taxon>
        <taxon>Fungi</taxon>
        <taxon>Dikarya</taxon>
        <taxon>Basidiomycota</taxon>
        <taxon>Agaricomycotina</taxon>
        <taxon>Tremellomycetes</taxon>
        <taxon>Trichosporonales</taxon>
        <taxon>Trichosporonaceae</taxon>
        <taxon>Cutaneotrichosporon</taxon>
    </lineage>
</organism>
<gene>
    <name evidence="4" type="ORF">CC85DRAFT_284814</name>
</gene>
<dbReference type="InterPro" id="IPR006598">
    <property type="entry name" value="CAP10"/>
</dbReference>
<feature type="compositionally biased region" description="Polar residues" evidence="1">
    <location>
        <begin position="1"/>
        <end position="10"/>
    </location>
</feature>
<keyword evidence="2" id="KW-1133">Transmembrane helix</keyword>
<protein>
    <recommendedName>
        <fullName evidence="3">Glycosyl transferase CAP10 domain-containing protein</fullName>
    </recommendedName>
</protein>
<dbReference type="RefSeq" id="XP_018279548.1">
    <property type="nucleotide sequence ID" value="XM_018422886.1"/>
</dbReference>
<sequence>MHSRGHSLTSAEPPRKKPHPTRQRSNTFTRSSISTRAFHLSDPPDFMPGRAPRYTDAPRHFLRRLFRRRLVLLAPILLISLWFLPVHHYPTFTWRQPEPQCGFMSTVDAFARDLARIRKEIGSVPVGAGHHARSRGHTFSETGHLMLSDDPNAPHPIPTLLTLGEERWASLLASQSQTLSEAVAEYERRYERLPPRGFDEWWAFAQAHNVVLPDEYDGIHRDLAPFWALPKEELSRRLAADEAMDEVFILELRNGTVYVDIKEGGLAWDGTEGRANQTAEMLASIAAHLPDFRATFSIFDQPQIYLSWARRESLVSLGLSGKHTTHLAEVDDGNVRLTRSCAPDSAFRTEPNATSGRSLVHDSIAASDICANPYLAPLHGLTIEPHEPDSHPRPHTQLLPLFSLAKTSLNSDILITPLEQFGHIRPDIPWAAKRDPRLYWRGSATGISMMHQGVKWRDSHRWRLHLFANNMTGQREILVPRLNASTVGLGTETMDAEESARWFFNMRLAGGPIQCDEDDGTCDEMQEEIEWAPYDPPSATRDAKFLLDIDGNGWSGRFRRLMGSNAVVIKTGIFTEWFAPHLVPWFHYVPSKLDFSDLETIMAFFSGTPAEPGLAFDETARALGHNGKCFVQRMFRYADMQAYMLRLFLEYARVVAPDGVDMNYHHVEEGDGDGDGDGDGEGEGEGEEIGNENGDGGNMPHGARVIDTPGVDVGMDDGIASRKRRGAVTPDSMARWDAETDAS</sequence>
<feature type="region of interest" description="Disordered" evidence="1">
    <location>
        <begin position="1"/>
        <end position="51"/>
    </location>
</feature>
<feature type="compositionally biased region" description="Polar residues" evidence="1">
    <location>
        <begin position="23"/>
        <end position="35"/>
    </location>
</feature>